<keyword evidence="4" id="KW-0641">Proline biosynthesis</keyword>
<reference evidence="6" key="1">
    <citation type="journal article" date="2014" name="Front. Microbiol.">
        <title>High frequency of phylogenetically diverse reductive dehalogenase-homologous genes in deep subseafloor sedimentary metagenomes.</title>
        <authorList>
            <person name="Kawai M."/>
            <person name="Futagami T."/>
            <person name="Toyoda A."/>
            <person name="Takaki Y."/>
            <person name="Nishi S."/>
            <person name="Hori S."/>
            <person name="Arai W."/>
            <person name="Tsubouchi T."/>
            <person name="Morono Y."/>
            <person name="Uchiyama I."/>
            <person name="Ito T."/>
            <person name="Fujiyama A."/>
            <person name="Inagaki F."/>
            <person name="Takami H."/>
        </authorList>
    </citation>
    <scope>NUCLEOTIDE SEQUENCE</scope>
    <source>
        <strain evidence="6">Expedition CK06-06</strain>
    </source>
</reference>
<accession>X1PJ98</accession>
<evidence type="ECO:0000256" key="3">
    <source>
        <dbReference type="ARBA" id="ARBA00022605"/>
    </source>
</evidence>
<evidence type="ECO:0000256" key="1">
    <source>
        <dbReference type="ARBA" id="ARBA00005525"/>
    </source>
</evidence>
<protein>
    <recommendedName>
        <fullName evidence="5">Pyrroline-5-carboxylate reductase catalytic N-terminal domain-containing protein</fullName>
    </recommendedName>
</protein>
<dbReference type="PANTHER" id="PTHR11645">
    <property type="entry name" value="PYRROLINE-5-CARBOXYLATE REDUCTASE"/>
    <property type="match status" value="1"/>
</dbReference>
<feature type="non-terminal residue" evidence="6">
    <location>
        <position position="168"/>
    </location>
</feature>
<organism evidence="6">
    <name type="scientific">marine sediment metagenome</name>
    <dbReference type="NCBI Taxonomy" id="412755"/>
    <lineage>
        <taxon>unclassified sequences</taxon>
        <taxon>metagenomes</taxon>
        <taxon>ecological metagenomes</taxon>
    </lineage>
</organism>
<keyword evidence="2" id="KW-0963">Cytoplasm</keyword>
<proteinExistence type="inferred from homology"/>
<feature type="domain" description="Pyrroline-5-carboxylate reductase catalytic N-terminal" evidence="5">
    <location>
        <begin position="2"/>
        <end position="97"/>
    </location>
</feature>
<dbReference type="PANTHER" id="PTHR11645:SF66">
    <property type="entry name" value="PYRROLINE-5-CARBOXYLATE REDUCTASE"/>
    <property type="match status" value="1"/>
</dbReference>
<dbReference type="Gene3D" id="3.40.50.720">
    <property type="entry name" value="NAD(P)-binding Rossmann-like Domain"/>
    <property type="match status" value="1"/>
</dbReference>
<comment type="similarity">
    <text evidence="1">Belongs to the pyrroline-5-carboxylate reductase family.</text>
</comment>
<keyword evidence="3" id="KW-0028">Amino-acid biosynthesis</keyword>
<dbReference type="GO" id="GO:0004735">
    <property type="term" value="F:pyrroline-5-carboxylate reductase activity"/>
    <property type="evidence" value="ECO:0007669"/>
    <property type="project" value="TreeGrafter"/>
</dbReference>
<gene>
    <name evidence="6" type="ORF">S06H3_55181</name>
</gene>
<dbReference type="SUPFAM" id="SSF51735">
    <property type="entry name" value="NAD(P)-binding Rossmann-fold domains"/>
    <property type="match status" value="1"/>
</dbReference>
<dbReference type="FunFam" id="3.40.50.720:FF:000190">
    <property type="entry name" value="Pyrroline-5-carboxylate reductase"/>
    <property type="match status" value="1"/>
</dbReference>
<evidence type="ECO:0000259" key="5">
    <source>
        <dbReference type="Pfam" id="PF03807"/>
    </source>
</evidence>
<dbReference type="InterPro" id="IPR028939">
    <property type="entry name" value="P5C_Rdtase_cat_N"/>
</dbReference>
<dbReference type="AlphaFoldDB" id="X1PJ98"/>
<name>X1PJ98_9ZZZZ</name>
<dbReference type="Pfam" id="PF03807">
    <property type="entry name" value="F420_oxidored"/>
    <property type="match status" value="1"/>
</dbReference>
<comment type="caution">
    <text evidence="6">The sequence shown here is derived from an EMBL/GenBank/DDBJ whole genome shotgun (WGS) entry which is preliminary data.</text>
</comment>
<dbReference type="GO" id="GO:0055129">
    <property type="term" value="P:L-proline biosynthetic process"/>
    <property type="evidence" value="ECO:0007669"/>
    <property type="project" value="TreeGrafter"/>
</dbReference>
<evidence type="ECO:0000256" key="4">
    <source>
        <dbReference type="ARBA" id="ARBA00022650"/>
    </source>
</evidence>
<dbReference type="EMBL" id="BARV01035352">
    <property type="protein sequence ID" value="GAI56377.1"/>
    <property type="molecule type" value="Genomic_DNA"/>
</dbReference>
<dbReference type="InterPro" id="IPR036291">
    <property type="entry name" value="NAD(P)-bd_dom_sf"/>
</dbReference>
<sequence length="168" mass="17916">MKIAFIGGGNMGEAMVSAILDKGLAKPEAIWVSDISEARLKHLEQKYGVAVTGSNRQAAERGEVVVLAIKPQNLTEVMAELNGQLKPAQLVLSIIAGARINTLSPGLKHGCIVRVMPNTPAQIGEGMSVWTATAEVTEQQRGWAGAILGTMGKEIYVDDERYIDMATA</sequence>
<evidence type="ECO:0000313" key="6">
    <source>
        <dbReference type="EMBL" id="GAI56377.1"/>
    </source>
</evidence>
<evidence type="ECO:0000256" key="2">
    <source>
        <dbReference type="ARBA" id="ARBA00022490"/>
    </source>
</evidence>